<evidence type="ECO:0000313" key="2">
    <source>
        <dbReference type="EMBL" id="MFC4059584.1"/>
    </source>
</evidence>
<comment type="caution">
    <text evidence="2">The sequence shown here is derived from an EMBL/GenBank/DDBJ whole genome shotgun (WGS) entry which is preliminary data.</text>
</comment>
<dbReference type="Proteomes" id="UP001595850">
    <property type="component" value="Unassembled WGS sequence"/>
</dbReference>
<evidence type="ECO:0000313" key="3">
    <source>
        <dbReference type="Proteomes" id="UP001595850"/>
    </source>
</evidence>
<accession>A0ABV8I6H5</accession>
<feature type="transmembrane region" description="Helical" evidence="1">
    <location>
        <begin position="12"/>
        <end position="33"/>
    </location>
</feature>
<keyword evidence="3" id="KW-1185">Reference proteome</keyword>
<feature type="transmembrane region" description="Helical" evidence="1">
    <location>
        <begin position="45"/>
        <end position="66"/>
    </location>
</feature>
<sequence>MKEREKPLPRLTVATGVISVLLVTSGFVGYFGIENLGEALAFTGRFTGALFVIASAVTALSAVAAVDHWFRRSYEHSGLIVLTGTGIAFMVNFLLMITIIRDGERSLPTICWTALVAGSAWALYAVHRTGIPIPAPGKFGIAALVTTLVAVGDFGYSQLYEPYEQSTHVVLEADFGTPVRHPGIISLPVNVKIANNGEVGVYVLANEYQVLGRKAAVHRKERERENWRSDAADGYPVSRYTEIKYFDLVRKAKFMEVFGEWLNPGEEVNVHHLVEVPTAASYDIAQLQAFALISRKDRMSIEGDLWDPVELSWEDPARRGNESDFIEFRDRIHENNSVAEFTRYPRFLLIRQYVNEGVLPEVAVLREGEDHREMSDEEFNDMVTRYGLISITTGWKETSLRAADR</sequence>
<proteinExistence type="predicted"/>
<reference evidence="3" key="1">
    <citation type="journal article" date="2019" name="Int. J. Syst. Evol. Microbiol.">
        <title>The Global Catalogue of Microorganisms (GCM) 10K type strain sequencing project: providing services to taxonomists for standard genome sequencing and annotation.</title>
        <authorList>
            <consortium name="The Broad Institute Genomics Platform"/>
            <consortium name="The Broad Institute Genome Sequencing Center for Infectious Disease"/>
            <person name="Wu L."/>
            <person name="Ma J."/>
        </authorList>
    </citation>
    <scope>NUCLEOTIDE SEQUENCE [LARGE SCALE GENOMIC DNA]</scope>
    <source>
        <strain evidence="3">TBRC 4489</strain>
    </source>
</reference>
<organism evidence="2 3">
    <name type="scientific">Planomonospora corallina</name>
    <dbReference type="NCBI Taxonomy" id="1806052"/>
    <lineage>
        <taxon>Bacteria</taxon>
        <taxon>Bacillati</taxon>
        <taxon>Actinomycetota</taxon>
        <taxon>Actinomycetes</taxon>
        <taxon>Streptosporangiales</taxon>
        <taxon>Streptosporangiaceae</taxon>
        <taxon>Planomonospora</taxon>
    </lineage>
</organism>
<keyword evidence="1" id="KW-0472">Membrane</keyword>
<name>A0ABV8I6H5_9ACTN</name>
<evidence type="ECO:0000256" key="1">
    <source>
        <dbReference type="SAM" id="Phobius"/>
    </source>
</evidence>
<protein>
    <submittedName>
        <fullName evidence="2">Uncharacterized protein</fullName>
    </submittedName>
</protein>
<keyword evidence="1" id="KW-1133">Transmembrane helix</keyword>
<keyword evidence="1" id="KW-0812">Transmembrane</keyword>
<gene>
    <name evidence="2" type="ORF">ACFOWE_14870</name>
</gene>
<dbReference type="RefSeq" id="WP_377287998.1">
    <property type="nucleotide sequence ID" value="NZ_JBHSBM010000017.1"/>
</dbReference>
<feature type="transmembrane region" description="Helical" evidence="1">
    <location>
        <begin position="78"/>
        <end position="100"/>
    </location>
</feature>
<dbReference type="EMBL" id="JBHSBM010000017">
    <property type="protein sequence ID" value="MFC4059584.1"/>
    <property type="molecule type" value="Genomic_DNA"/>
</dbReference>